<dbReference type="Proteomes" id="UP000001194">
    <property type="component" value="Unassembled WGS sequence"/>
</dbReference>
<dbReference type="KEGG" id="lbc:LACBIDRAFT_330407"/>
<accession>B0DL76</accession>
<protein>
    <submittedName>
        <fullName evidence="1">Predicted protein</fullName>
    </submittedName>
</protein>
<organism evidence="2">
    <name type="scientific">Laccaria bicolor (strain S238N-H82 / ATCC MYA-4686)</name>
    <name type="common">Bicoloured deceiver</name>
    <name type="synonym">Laccaria laccata var. bicolor</name>
    <dbReference type="NCBI Taxonomy" id="486041"/>
    <lineage>
        <taxon>Eukaryota</taxon>
        <taxon>Fungi</taxon>
        <taxon>Dikarya</taxon>
        <taxon>Basidiomycota</taxon>
        <taxon>Agaricomycotina</taxon>
        <taxon>Agaricomycetes</taxon>
        <taxon>Agaricomycetidae</taxon>
        <taxon>Agaricales</taxon>
        <taxon>Agaricineae</taxon>
        <taxon>Hydnangiaceae</taxon>
        <taxon>Laccaria</taxon>
    </lineage>
</organism>
<dbReference type="OrthoDB" id="2634326at2759"/>
<dbReference type="InParanoid" id="B0DL76"/>
<name>B0DL76_LACBS</name>
<reference evidence="1 2" key="1">
    <citation type="journal article" date="2008" name="Nature">
        <title>The genome of Laccaria bicolor provides insights into mycorrhizal symbiosis.</title>
        <authorList>
            <person name="Martin F."/>
            <person name="Aerts A."/>
            <person name="Ahren D."/>
            <person name="Brun A."/>
            <person name="Danchin E.G.J."/>
            <person name="Duchaussoy F."/>
            <person name="Gibon J."/>
            <person name="Kohler A."/>
            <person name="Lindquist E."/>
            <person name="Pereda V."/>
            <person name="Salamov A."/>
            <person name="Shapiro H.J."/>
            <person name="Wuyts J."/>
            <person name="Blaudez D."/>
            <person name="Buee M."/>
            <person name="Brokstein P."/>
            <person name="Canbaeck B."/>
            <person name="Cohen D."/>
            <person name="Courty P.E."/>
            <person name="Coutinho P.M."/>
            <person name="Delaruelle C."/>
            <person name="Detter J.C."/>
            <person name="Deveau A."/>
            <person name="DiFazio S."/>
            <person name="Duplessis S."/>
            <person name="Fraissinet-Tachet L."/>
            <person name="Lucic E."/>
            <person name="Frey-Klett P."/>
            <person name="Fourrey C."/>
            <person name="Feussner I."/>
            <person name="Gay G."/>
            <person name="Grimwood J."/>
            <person name="Hoegger P.J."/>
            <person name="Jain P."/>
            <person name="Kilaru S."/>
            <person name="Labbe J."/>
            <person name="Lin Y.C."/>
            <person name="Legue V."/>
            <person name="Le Tacon F."/>
            <person name="Marmeisse R."/>
            <person name="Melayah D."/>
            <person name="Montanini B."/>
            <person name="Muratet M."/>
            <person name="Nehls U."/>
            <person name="Niculita-Hirzel H."/>
            <person name="Oudot-Le Secq M.P."/>
            <person name="Peter M."/>
            <person name="Quesneville H."/>
            <person name="Rajashekar B."/>
            <person name="Reich M."/>
            <person name="Rouhier N."/>
            <person name="Schmutz J."/>
            <person name="Yin T."/>
            <person name="Chalot M."/>
            <person name="Henrissat B."/>
            <person name="Kuees U."/>
            <person name="Lucas S."/>
            <person name="Van de Peer Y."/>
            <person name="Podila G.K."/>
            <person name="Polle A."/>
            <person name="Pukkila P.J."/>
            <person name="Richardson P.M."/>
            <person name="Rouze P."/>
            <person name="Sanders I.R."/>
            <person name="Stajich J.E."/>
            <person name="Tunlid A."/>
            <person name="Tuskan G."/>
            <person name="Grigoriev I.V."/>
        </authorList>
    </citation>
    <scope>NUCLEOTIDE SEQUENCE [LARGE SCALE GENOMIC DNA]</scope>
    <source>
        <strain evidence="2">S238N-H82 / ATCC MYA-4686</strain>
    </source>
</reference>
<dbReference type="GeneID" id="6080461"/>
<dbReference type="HOGENOM" id="CLU_748159_0_0_1"/>
<proteinExistence type="predicted"/>
<dbReference type="EMBL" id="DS547117">
    <property type="protein sequence ID" value="EDR04605.1"/>
    <property type="molecule type" value="Genomic_DNA"/>
</dbReference>
<evidence type="ECO:0000313" key="1">
    <source>
        <dbReference type="EMBL" id="EDR04605.1"/>
    </source>
</evidence>
<gene>
    <name evidence="1" type="ORF">LACBIDRAFT_330407</name>
</gene>
<dbReference type="RefSeq" id="XP_001884777.1">
    <property type="nucleotide sequence ID" value="XM_001884742.1"/>
</dbReference>
<sequence length="370" mass="42863">MPSSGQYEEPLIHTYGSPDVFGRRHHNNGDTALEFYERNGEFTVFDALAITELNEAYKPHQKTDVPPPYLKPGQTIPNRMIVTSPNADWMPFISLRPRAVRAREDGRFAWADFTVCPQWFIDTHWHLPFVRSRLLEVKIKDHELGFCWWELRDNHFVEAKGSAYRDLGTLRGDIADFLREEAKKLHLACRDIKQTKDFGRLFYLANKTVDAALQLKFCSFTKRDMIYHICSFQRLYLETLAMFDWHTKWAFRLNDSTGKIYEIDETIMGAITDSPDCIAMLYRAGVPGWYVRPPSSIPHDMTIRCIVAPGWEKMPTTRGPMSEVLDVILTWTRQAPHGMLSSPKFYCTNVRNFGCNFDRGQTTPMKCSNV</sequence>
<evidence type="ECO:0000313" key="2">
    <source>
        <dbReference type="Proteomes" id="UP000001194"/>
    </source>
</evidence>
<dbReference type="AlphaFoldDB" id="B0DL76"/>
<keyword evidence="2" id="KW-1185">Reference proteome</keyword>